<evidence type="ECO:0000259" key="17">
    <source>
        <dbReference type="Pfam" id="PF00361"/>
    </source>
</evidence>
<proteinExistence type="inferred from homology"/>
<evidence type="ECO:0000256" key="11">
    <source>
        <dbReference type="ARBA" id="ARBA00023027"/>
    </source>
</evidence>
<protein>
    <recommendedName>
        <fullName evidence="4 16">NADH-ubiquinone oxidoreductase chain 4</fullName>
        <ecNumber evidence="3 16">7.1.1.2</ecNumber>
    </recommendedName>
</protein>
<evidence type="ECO:0000256" key="3">
    <source>
        <dbReference type="ARBA" id="ARBA00012944"/>
    </source>
</evidence>
<feature type="domain" description="NADH:quinone oxidoreductase/Mrp antiporter transmembrane" evidence="17">
    <location>
        <begin position="99"/>
        <end position="383"/>
    </location>
</feature>
<feature type="transmembrane region" description="Helical" evidence="16">
    <location>
        <begin position="280"/>
        <end position="301"/>
    </location>
</feature>
<evidence type="ECO:0000256" key="9">
    <source>
        <dbReference type="ARBA" id="ARBA00022982"/>
    </source>
</evidence>
<evidence type="ECO:0000256" key="1">
    <source>
        <dbReference type="ARBA" id="ARBA00004225"/>
    </source>
</evidence>
<dbReference type="GO" id="GO:0042773">
    <property type="term" value="P:ATP synthesis coupled electron transport"/>
    <property type="evidence" value="ECO:0007669"/>
    <property type="project" value="InterPro"/>
</dbReference>
<feature type="transmembrane region" description="Helical" evidence="16">
    <location>
        <begin position="342"/>
        <end position="363"/>
    </location>
</feature>
<keyword evidence="11 16" id="KW-0520">NAD</keyword>
<comment type="similarity">
    <text evidence="2 16">Belongs to the complex I subunit 4 family.</text>
</comment>
<dbReference type="AlphaFoldDB" id="G9M8W1"/>
<feature type="transmembrane region" description="Helical" evidence="16">
    <location>
        <begin position="134"/>
        <end position="156"/>
    </location>
</feature>
<dbReference type="GO" id="GO:0015990">
    <property type="term" value="P:electron transport coupled proton transport"/>
    <property type="evidence" value="ECO:0007669"/>
    <property type="project" value="TreeGrafter"/>
</dbReference>
<feature type="transmembrane region" description="Helical" evidence="16">
    <location>
        <begin position="217"/>
        <end position="239"/>
    </location>
</feature>
<evidence type="ECO:0000256" key="5">
    <source>
        <dbReference type="ARBA" id="ARBA00022448"/>
    </source>
</evidence>
<dbReference type="EMBL" id="AB618488">
    <property type="protein sequence ID" value="BAL41002.1"/>
    <property type="molecule type" value="Genomic_DNA"/>
</dbReference>
<evidence type="ECO:0000256" key="7">
    <source>
        <dbReference type="ARBA" id="ARBA00022692"/>
    </source>
</evidence>
<keyword evidence="10 16" id="KW-1133">Transmembrane helix</keyword>
<dbReference type="InterPro" id="IPR003918">
    <property type="entry name" value="NADH_UbQ_OxRdtase"/>
</dbReference>
<keyword evidence="14 16" id="KW-0472">Membrane</keyword>
<gene>
    <name evidence="18" type="primary">nd4</name>
</gene>
<evidence type="ECO:0000256" key="14">
    <source>
        <dbReference type="ARBA" id="ARBA00023136"/>
    </source>
</evidence>
<evidence type="ECO:0000256" key="10">
    <source>
        <dbReference type="ARBA" id="ARBA00022989"/>
    </source>
</evidence>
<feature type="transmembrane region" description="Helical" evidence="16">
    <location>
        <begin position="245"/>
        <end position="268"/>
    </location>
</feature>
<dbReference type="PRINTS" id="PR01437">
    <property type="entry name" value="NUOXDRDTASE4"/>
</dbReference>
<feature type="transmembrane region" description="Helical" evidence="16">
    <location>
        <begin position="168"/>
        <end position="197"/>
    </location>
</feature>
<feature type="transmembrane region" description="Helical" evidence="16">
    <location>
        <begin position="102"/>
        <end position="122"/>
    </location>
</feature>
<evidence type="ECO:0000256" key="12">
    <source>
        <dbReference type="ARBA" id="ARBA00023075"/>
    </source>
</evidence>
<keyword evidence="9 16" id="KW-0249">Electron transport</keyword>
<dbReference type="GO" id="GO:0003954">
    <property type="term" value="F:NADH dehydrogenase activity"/>
    <property type="evidence" value="ECO:0007669"/>
    <property type="project" value="TreeGrafter"/>
</dbReference>
<dbReference type="Pfam" id="PF00361">
    <property type="entry name" value="Proton_antipo_M"/>
    <property type="match status" value="1"/>
</dbReference>
<dbReference type="PANTHER" id="PTHR43507">
    <property type="entry name" value="NADH-UBIQUINONE OXIDOREDUCTASE CHAIN 4"/>
    <property type="match status" value="1"/>
</dbReference>
<feature type="transmembrane region" description="Helical" evidence="16">
    <location>
        <begin position="55"/>
        <end position="73"/>
    </location>
</feature>
<feature type="transmembrane region" description="Helical" evidence="16">
    <location>
        <begin position="425"/>
        <end position="449"/>
    </location>
</feature>
<evidence type="ECO:0000256" key="16">
    <source>
        <dbReference type="RuleBase" id="RU003297"/>
    </source>
</evidence>
<comment type="function">
    <text evidence="16">Core subunit of the mitochondrial membrane respiratory chain NADH dehydrogenase (Complex I) which catalyzes electron transfer from NADH through the respiratory chain, using ubiquinone as an electron acceptor. Essential for the catalytic activity and assembly of complex I.</text>
</comment>
<sequence>MLSLILLVLSSFFLFDYFYLLFLFVFCFLYVAGFFNCSYLVSYVYKFSSVCLTDYGYYFVLLVLLLFISLFVFGHFSFFLFLLLVLILFVFLQFFFSVNTLYMLLYFEFSFVVIYLLIVFWGYNPKRLESLSYFLIYSVCGSFPIFGVVSVFVYYVGSSFCFDCCSQLLLFTSFCLPSTYSLFCFFYSLVIVLGFFFKFPVWGFHSWLPKAHVEAPYYGSVLLAGLMVKLGLYGVLYFYSYFLYFSFSFSLLCWLVSYLGFSFIFSNLSTVRQYDLKSYIAYSSIVHMGLVSISFWSGSVVSTLGSVILSISHGLISSLLFIGSNFFYLCSGTRSLYINRGYLYFYSLFIFFWFLVLVFNSSVPFSFGFFSELSLFYSIVNFLFSNSFFICFNLFFCGFYCIYLYMITSHGCSNVGLYTGFYSSFLLYLVFLFLVLFNFCFGFFLMFFVSLS</sequence>
<evidence type="ECO:0000256" key="15">
    <source>
        <dbReference type="ARBA" id="ARBA00049551"/>
    </source>
</evidence>
<evidence type="ECO:0000313" key="18">
    <source>
        <dbReference type="EMBL" id="BAL41002.1"/>
    </source>
</evidence>
<evidence type="ECO:0000256" key="8">
    <source>
        <dbReference type="ARBA" id="ARBA00022967"/>
    </source>
</evidence>
<evidence type="ECO:0000256" key="4">
    <source>
        <dbReference type="ARBA" id="ARBA00021006"/>
    </source>
</evidence>
<feature type="transmembrane region" description="Helical" evidence="16">
    <location>
        <begin position="78"/>
        <end position="96"/>
    </location>
</feature>
<evidence type="ECO:0000256" key="13">
    <source>
        <dbReference type="ARBA" id="ARBA00023128"/>
    </source>
</evidence>
<accession>G9M8W1</accession>
<geneLocation type="mitochondrion" evidence="18"/>
<keyword evidence="5 16" id="KW-0813">Transport</keyword>
<dbReference type="GO" id="GO:0008137">
    <property type="term" value="F:NADH dehydrogenase (ubiquinone) activity"/>
    <property type="evidence" value="ECO:0007669"/>
    <property type="project" value="UniProtKB-UniRule"/>
</dbReference>
<keyword evidence="7 16" id="KW-0812">Transmembrane</keyword>
<feature type="transmembrane region" description="Helical" evidence="16">
    <location>
        <begin position="307"/>
        <end position="330"/>
    </location>
</feature>
<evidence type="ECO:0000256" key="2">
    <source>
        <dbReference type="ARBA" id="ARBA00009025"/>
    </source>
</evidence>
<dbReference type="GO" id="GO:0031966">
    <property type="term" value="C:mitochondrial membrane"/>
    <property type="evidence" value="ECO:0007669"/>
    <property type="project" value="UniProtKB-SubCell"/>
</dbReference>
<dbReference type="PANTHER" id="PTHR43507:SF20">
    <property type="entry name" value="NADH-UBIQUINONE OXIDOREDUCTASE CHAIN 4"/>
    <property type="match status" value="1"/>
</dbReference>
<organism evidence="18">
    <name type="scientific">Dugesia ryukyuensis</name>
    <name type="common">Freshwater planarian flatworm</name>
    <dbReference type="NCBI Taxonomy" id="79738"/>
    <lineage>
        <taxon>Eukaryota</taxon>
        <taxon>Metazoa</taxon>
        <taxon>Spiralia</taxon>
        <taxon>Lophotrochozoa</taxon>
        <taxon>Platyhelminthes</taxon>
        <taxon>Rhabditophora</taxon>
        <taxon>Seriata</taxon>
        <taxon>Tricladida</taxon>
        <taxon>Continenticola</taxon>
        <taxon>Geoplanoidea</taxon>
        <taxon>Dugesiidae</taxon>
        <taxon>Dugesia</taxon>
    </lineage>
</organism>
<name>G9M8W1_DUGRY</name>
<dbReference type="InterPro" id="IPR001750">
    <property type="entry name" value="ND/Mrp_TM"/>
</dbReference>
<feature type="transmembrane region" description="Helical" evidence="16">
    <location>
        <begin position="375"/>
        <end position="405"/>
    </location>
</feature>
<comment type="subcellular location">
    <subcellularLocation>
        <location evidence="1 16">Mitochondrion membrane</location>
        <topology evidence="1 16">Multi-pass membrane protein</topology>
    </subcellularLocation>
</comment>
<keyword evidence="8" id="KW-1278">Translocase</keyword>
<feature type="transmembrane region" description="Helical" evidence="16">
    <location>
        <begin position="12"/>
        <end position="35"/>
    </location>
</feature>
<evidence type="ECO:0000256" key="6">
    <source>
        <dbReference type="ARBA" id="ARBA00022660"/>
    </source>
</evidence>
<keyword evidence="6 16" id="KW-0679">Respiratory chain</keyword>
<comment type="catalytic activity">
    <reaction evidence="15 16">
        <text>a ubiquinone + NADH + 5 H(+)(in) = a ubiquinol + NAD(+) + 4 H(+)(out)</text>
        <dbReference type="Rhea" id="RHEA:29091"/>
        <dbReference type="Rhea" id="RHEA-COMP:9565"/>
        <dbReference type="Rhea" id="RHEA-COMP:9566"/>
        <dbReference type="ChEBI" id="CHEBI:15378"/>
        <dbReference type="ChEBI" id="CHEBI:16389"/>
        <dbReference type="ChEBI" id="CHEBI:17976"/>
        <dbReference type="ChEBI" id="CHEBI:57540"/>
        <dbReference type="ChEBI" id="CHEBI:57945"/>
        <dbReference type="EC" id="7.1.1.2"/>
    </reaction>
</comment>
<dbReference type="EC" id="7.1.1.2" evidence="3 16"/>
<keyword evidence="13 16" id="KW-0496">Mitochondrion</keyword>
<keyword evidence="12 16" id="KW-0830">Ubiquinone</keyword>
<reference evidence="18" key="1">
    <citation type="journal article" date="2012" name="Zool. Sci.">
        <title>The Complete Mitochondrial Genome of Dugesia japonica (Platyhelminthes; Order Tricladida).</title>
        <authorList>
            <person name="Sakai M."/>
            <person name="Sakaizumi M."/>
        </authorList>
    </citation>
    <scope>NUCLEOTIDE SEQUENCE</scope>
</reference>
<dbReference type="GO" id="GO:0048039">
    <property type="term" value="F:ubiquinone binding"/>
    <property type="evidence" value="ECO:0007669"/>
    <property type="project" value="TreeGrafter"/>
</dbReference>